<comment type="caution">
    <text evidence="4">The sequence shown here is derived from an EMBL/GenBank/DDBJ whole genome shotgun (WGS) entry which is preliminary data.</text>
</comment>
<dbReference type="EMBL" id="JAVHJO010000018">
    <property type="protein sequence ID" value="KAK6524239.1"/>
    <property type="molecule type" value="Genomic_DNA"/>
</dbReference>
<name>A0AAV9WTC6_9PEZI</name>
<feature type="signal peptide" evidence="3">
    <location>
        <begin position="1"/>
        <end position="27"/>
    </location>
</feature>
<dbReference type="SUPFAM" id="SSF117281">
    <property type="entry name" value="Kelch motif"/>
    <property type="match status" value="1"/>
</dbReference>
<feature type="region of interest" description="Disordered" evidence="1">
    <location>
        <begin position="676"/>
        <end position="703"/>
    </location>
</feature>
<feature type="transmembrane region" description="Helical" evidence="2">
    <location>
        <begin position="507"/>
        <end position="530"/>
    </location>
</feature>
<feature type="region of interest" description="Disordered" evidence="1">
    <location>
        <begin position="978"/>
        <end position="1080"/>
    </location>
</feature>
<evidence type="ECO:0000256" key="1">
    <source>
        <dbReference type="SAM" id="MobiDB-lite"/>
    </source>
</evidence>
<dbReference type="PANTHER" id="PTHR23244">
    <property type="entry name" value="KELCH REPEAT DOMAIN"/>
    <property type="match status" value="1"/>
</dbReference>
<feature type="compositionally biased region" description="Polar residues" evidence="1">
    <location>
        <begin position="981"/>
        <end position="998"/>
    </location>
</feature>
<evidence type="ECO:0000313" key="5">
    <source>
        <dbReference type="Proteomes" id="UP001365542"/>
    </source>
</evidence>
<dbReference type="Proteomes" id="UP001365542">
    <property type="component" value="Unassembled WGS sequence"/>
</dbReference>
<feature type="compositionally biased region" description="Basic and acidic residues" evidence="1">
    <location>
        <begin position="676"/>
        <end position="691"/>
    </location>
</feature>
<keyword evidence="5" id="KW-1185">Reference proteome</keyword>
<keyword evidence="2" id="KW-0812">Transmembrane</keyword>
<keyword evidence="2" id="KW-0472">Membrane</keyword>
<dbReference type="AlphaFoldDB" id="A0AAV9WTC6"/>
<evidence type="ECO:0000256" key="3">
    <source>
        <dbReference type="SAM" id="SignalP"/>
    </source>
</evidence>
<reference evidence="4 5" key="1">
    <citation type="submission" date="2019-10" db="EMBL/GenBank/DDBJ databases">
        <authorList>
            <person name="Palmer J.M."/>
        </authorList>
    </citation>
    <scope>NUCLEOTIDE SEQUENCE [LARGE SCALE GENOMIC DNA]</scope>
    <source>
        <strain evidence="4 5">TWF694</strain>
    </source>
</reference>
<sequence length="1206" mass="131356">MGRRPPLQTTLSISILPLLLHTRITTAATPPPSISSTASSHPVPAAIFQTWTTAGNPLLHVQPAFHHKNTTSSLVNFRSIFLADPDSNSGIIDQNFLSDSFTQNIDGVQLPNFELPGSSSLLLFARDGRIGGTGWNGTSDSGEVWGMTFPPDCGALRDNATLSDYKLWKGGVGLKSWEEAGLEMRRDNVSLWYPTGRYLGRGFSVRTGINANDGGVSTVGNGGERLYSFGGLCLGGKEYIGNGRNDSFAADVWKFENTTALTTATTTKVNNTRSGNAVDVSIAISKNAPIPEAGFSMTPLTVINSSATSAGGNETVDVSGSLEGMLILGGYTSQNRFVGLGQLAVYSLQKEAWSFVPATFNHVNITARAGHSAVLDERGEKIILFGGWVGNITHAASPAMLSLSVGGMDNGGWEWDTLNTTEEFPGVGPGNMSLWGHAATLLEGNVMLITSGFEVGGLNNGEGQTVNEKTFLLNLTTSTWMKSYKYPMDYLSTTAIEEGKGKTRRDVGILAGVFGGVLFLVLVLAGLFCYARRQEEYADLPNETMSSREGDKFHSLDLEYGKDVVVPDGLTPFSVPRRNTDDNTRAAYAYGISSPGSPELPPRPPAPLRTNAHRSQPSHVDMDQVTRMQEAQEQRENMFQQSALEKRRSLRSEMEEWVMEWADADAAAHSADVKKRMRQESSVDPRVRKESTTLGNGDRYLKPGRKMSTVAEVSEEAGGRCITSSSQYSDGQVSTLNTSEFVYDTPAEEVPYPVPPMLLSTAQAYGEQSPRNPRVLVGPKGVTAPLPKKMAQEFPVPTLIPRDSLVSSHLEHYSFGSTYPLLQQQNINEEDEYDEWIDVTGRTRENSVATNYRKDSFATDYMRKGSNFFTIPLKTFEQTRTFKKNKPIEERIREEMYHPGPARSDDECRLSSIMDYYADSMCPTPIPEGTEPDDQSEHASLVNGGGVQTSTYEGERAVLGEKAKMVVVTNHTVEEPITISPIRTQQDSPKQQPQSNRESVVAPLLSETLAAQGQSQERAGRSNTRSQVSTRSRIPSLGSSIKRRAAAMAATLSPNSNSQSSEKRSTSLGRKSVLHRRPQTAKMPALQISSVPESTPRPHKAEIMNVNDRATDILFTRGFEDDADSAAGINDKIVQLVYTAPKGKLRVVNPSPRRVSSSGTDGSLGLFQQMHAQRRVSSSGSYPVITNGEGILRLGSAAQRRFGELD</sequence>
<feature type="compositionally biased region" description="Polar residues" evidence="1">
    <location>
        <begin position="1009"/>
        <end position="1039"/>
    </location>
</feature>
<protein>
    <recommendedName>
        <fullName evidence="6">Galactose oxidase</fullName>
    </recommendedName>
</protein>
<accession>A0AAV9WTC6</accession>
<proteinExistence type="predicted"/>
<organism evidence="4 5">
    <name type="scientific">Orbilia ellipsospora</name>
    <dbReference type="NCBI Taxonomy" id="2528407"/>
    <lineage>
        <taxon>Eukaryota</taxon>
        <taxon>Fungi</taxon>
        <taxon>Dikarya</taxon>
        <taxon>Ascomycota</taxon>
        <taxon>Pezizomycotina</taxon>
        <taxon>Orbiliomycetes</taxon>
        <taxon>Orbiliales</taxon>
        <taxon>Orbiliaceae</taxon>
        <taxon>Orbilia</taxon>
    </lineage>
</organism>
<evidence type="ECO:0000256" key="2">
    <source>
        <dbReference type="SAM" id="Phobius"/>
    </source>
</evidence>
<dbReference type="Gene3D" id="2.120.10.80">
    <property type="entry name" value="Kelch-type beta propeller"/>
    <property type="match status" value="1"/>
</dbReference>
<gene>
    <name evidence="4" type="ORF">TWF694_005895</name>
</gene>
<keyword evidence="3" id="KW-0732">Signal</keyword>
<feature type="region of interest" description="Disordered" evidence="1">
    <location>
        <begin position="923"/>
        <end position="949"/>
    </location>
</feature>
<dbReference type="InterPro" id="IPR015915">
    <property type="entry name" value="Kelch-typ_b-propeller"/>
</dbReference>
<keyword evidence="2" id="KW-1133">Transmembrane helix</keyword>
<evidence type="ECO:0008006" key="6">
    <source>
        <dbReference type="Google" id="ProtNLM"/>
    </source>
</evidence>
<evidence type="ECO:0000313" key="4">
    <source>
        <dbReference type="EMBL" id="KAK6524239.1"/>
    </source>
</evidence>
<feature type="chain" id="PRO_5043844180" description="Galactose oxidase" evidence="3">
    <location>
        <begin position="28"/>
        <end position="1206"/>
    </location>
</feature>
<feature type="region of interest" description="Disordered" evidence="1">
    <location>
        <begin position="591"/>
        <end position="621"/>
    </location>
</feature>
<feature type="compositionally biased region" description="Pro residues" evidence="1">
    <location>
        <begin position="598"/>
        <end position="607"/>
    </location>
</feature>